<evidence type="ECO:0000313" key="3">
    <source>
        <dbReference type="EMBL" id="MDL4839811.1"/>
    </source>
</evidence>
<feature type="transmembrane region" description="Helical" evidence="2">
    <location>
        <begin position="316"/>
        <end position="340"/>
    </location>
</feature>
<keyword evidence="2" id="KW-0472">Membrane</keyword>
<sequence>MSVESYIKENVTLLNGKVHIAPEIPEKKLNNAISSIANEVDPDYILAIVDCSIFGSGKDGLVFLGDAVYVRGTMEKPKVFKYETMVSAEYKLTETQKDNGKVVKKEEAILYFQEDQQETITSNLNGINYEGIVQIINGILEESGEEKEYVSTTQTLPLAEMDENIKLTYIKLVCNYAFSNDDIIDANEYAEIVSLITRVELASEKRLELRNYMYSTSDIEGNEALIQYIMKHVPQGSFDIVKKSLIKDVLFIFRLNHDTEEWSQDAFIVELQKKLQIDDDQIELILTAIKHDEDILKERKSDSEIKKTMKELAAKAGAVGVPMAAIYFTGSVMGLGATGITSGLATLGMGGMLGLSSMATGIGAAVLIGVGAYKGIKKVTGISELENNKQREIMLQSIIKNAQNSLNYLIEDVNQISQQLMEEVKKGQGTSMKVEKLSALLAKLSRGAQATTEKISHAEKESVIAKLPQKVNLSRIQELTNQATREKLRTFILSCYTESEEVKEDGTIQTILRLNNQLPLLTLERLYAVLENIGYTNVKDASIASAKGAAKNLFNNFRG</sequence>
<feature type="transmembrane region" description="Helical" evidence="2">
    <location>
        <begin position="352"/>
        <end position="373"/>
    </location>
</feature>
<dbReference type="RefSeq" id="WP_285930769.1">
    <property type="nucleotide sequence ID" value="NZ_JASTZU010000018.1"/>
</dbReference>
<name>A0ABT7L5F8_9BACI</name>
<comment type="caution">
    <text evidence="3">The sequence shown here is derived from an EMBL/GenBank/DDBJ whole genome shotgun (WGS) entry which is preliminary data.</text>
</comment>
<keyword evidence="2" id="KW-1133">Transmembrane helix</keyword>
<evidence type="ECO:0000256" key="2">
    <source>
        <dbReference type="SAM" id="Phobius"/>
    </source>
</evidence>
<keyword evidence="4" id="KW-1185">Reference proteome</keyword>
<keyword evidence="1" id="KW-0175">Coiled coil</keyword>
<reference evidence="3 4" key="1">
    <citation type="submission" date="2023-06" db="EMBL/GenBank/DDBJ databases">
        <title>Aquibacillus rhizosphaerae LR5S19.</title>
        <authorList>
            <person name="Sun J.-Q."/>
        </authorList>
    </citation>
    <scope>NUCLEOTIDE SEQUENCE [LARGE SCALE GENOMIC DNA]</scope>
    <source>
        <strain evidence="3 4">LR5S19</strain>
    </source>
</reference>
<dbReference type="EMBL" id="JASTZU010000018">
    <property type="protein sequence ID" value="MDL4839811.1"/>
    <property type="molecule type" value="Genomic_DNA"/>
</dbReference>
<gene>
    <name evidence="3" type="ORF">QQS35_04985</name>
</gene>
<protein>
    <recommendedName>
        <fullName evidence="5">ENT domain-containing protein</fullName>
    </recommendedName>
</protein>
<feature type="coiled-coil region" evidence="1">
    <location>
        <begin position="399"/>
        <end position="461"/>
    </location>
</feature>
<organism evidence="3 4">
    <name type="scientific">Aquibacillus rhizosphaerae</name>
    <dbReference type="NCBI Taxonomy" id="3051431"/>
    <lineage>
        <taxon>Bacteria</taxon>
        <taxon>Bacillati</taxon>
        <taxon>Bacillota</taxon>
        <taxon>Bacilli</taxon>
        <taxon>Bacillales</taxon>
        <taxon>Bacillaceae</taxon>
        <taxon>Aquibacillus</taxon>
    </lineage>
</organism>
<evidence type="ECO:0000256" key="1">
    <source>
        <dbReference type="SAM" id="Coils"/>
    </source>
</evidence>
<proteinExistence type="predicted"/>
<keyword evidence="2" id="KW-0812">Transmembrane</keyword>
<dbReference type="Proteomes" id="UP001235343">
    <property type="component" value="Unassembled WGS sequence"/>
</dbReference>
<evidence type="ECO:0008006" key="5">
    <source>
        <dbReference type="Google" id="ProtNLM"/>
    </source>
</evidence>
<evidence type="ECO:0000313" key="4">
    <source>
        <dbReference type="Proteomes" id="UP001235343"/>
    </source>
</evidence>
<accession>A0ABT7L5F8</accession>